<dbReference type="SUPFAM" id="SSF56935">
    <property type="entry name" value="Porins"/>
    <property type="match status" value="1"/>
</dbReference>
<reference evidence="7 8" key="2">
    <citation type="journal article" date="2016" name="Environ. Microbiol. Rep.">
        <title>Metagenomic evidence for the presence of phototrophic Gemmatimonadetes bacteria in diverse environments.</title>
        <authorList>
            <person name="Zeng Y."/>
            <person name="Baumbach J."/>
            <person name="Barbosa E.G."/>
            <person name="Azevedo V."/>
            <person name="Zhang C."/>
            <person name="Koblizek M."/>
        </authorList>
    </citation>
    <scope>NUCLEOTIDE SEQUENCE [LARGE SCALE GENOMIC DNA]</scope>
    <source>
        <strain evidence="7 8">AP64</strain>
    </source>
</reference>
<proteinExistence type="predicted"/>
<organism evidence="7 8">
    <name type="scientific">Gemmatimonas phototrophica</name>
    <dbReference type="NCBI Taxonomy" id="1379270"/>
    <lineage>
        <taxon>Bacteria</taxon>
        <taxon>Pseudomonadati</taxon>
        <taxon>Gemmatimonadota</taxon>
        <taxon>Gemmatimonadia</taxon>
        <taxon>Gemmatimonadales</taxon>
        <taxon>Gemmatimonadaceae</taxon>
        <taxon>Gemmatimonas</taxon>
    </lineage>
</organism>
<evidence type="ECO:0000259" key="6">
    <source>
        <dbReference type="Pfam" id="PF07715"/>
    </source>
</evidence>
<dbReference type="Gene3D" id="2.60.40.1120">
    <property type="entry name" value="Carboxypeptidase-like, regulatory domain"/>
    <property type="match status" value="1"/>
</dbReference>
<dbReference type="InterPro" id="IPR008969">
    <property type="entry name" value="CarboxyPept-like_regulatory"/>
</dbReference>
<keyword evidence="3" id="KW-1133">Transmembrane helix</keyword>
<keyword evidence="2" id="KW-0812">Transmembrane</keyword>
<dbReference type="GO" id="GO:0016020">
    <property type="term" value="C:membrane"/>
    <property type="evidence" value="ECO:0007669"/>
    <property type="project" value="UniProtKB-SubCell"/>
</dbReference>
<dbReference type="InterPro" id="IPR037066">
    <property type="entry name" value="Plug_dom_sf"/>
</dbReference>
<dbReference type="Proteomes" id="UP000076404">
    <property type="component" value="Chromosome"/>
</dbReference>
<feature type="domain" description="TonB C-terminal" evidence="5">
    <location>
        <begin position="313"/>
        <end position="389"/>
    </location>
</feature>
<evidence type="ECO:0000313" key="8">
    <source>
        <dbReference type="Proteomes" id="UP000076404"/>
    </source>
</evidence>
<dbReference type="AlphaFoldDB" id="A0A143BGW5"/>
<dbReference type="eggNOG" id="COG1629">
    <property type="taxonomic scope" value="Bacteria"/>
</dbReference>
<evidence type="ECO:0000256" key="1">
    <source>
        <dbReference type="ARBA" id="ARBA00004167"/>
    </source>
</evidence>
<keyword evidence="8" id="KW-1185">Reference proteome</keyword>
<protein>
    <recommendedName>
        <fullName evidence="9">TonB C-terminal domain-containing protein</fullName>
    </recommendedName>
</protein>
<dbReference type="SUPFAM" id="SSF49464">
    <property type="entry name" value="Carboxypeptidase regulatory domain-like"/>
    <property type="match status" value="1"/>
</dbReference>
<dbReference type="InterPro" id="IPR012910">
    <property type="entry name" value="Plug_dom"/>
</dbReference>
<sequence>MRVHTALRIRSQLHGLLLAVVLVGTVGAPSLARATRGTVRRAVMQTGTIRGVVRDAQGTPVASAEVQWLSSGAVVRSKDDGSYILSGVPVGPVYVRVRRIGYLATQREIAVSGQGAATADWTLARAPQEMAVLTVNARREPSDSRLAGYRARLDAKRGGYFITRERIEQSGNRSMLDAFRGIPGVRIGTPPRGVNAGRLVRFRSSTCQPLVFIDGFAASATDFDFESIDLNMVEGIEIYLSSNSVPPELMGPRGLEQCGVVAVWSRPAQARTPKAKGTDERRAELLKELAAGTVLTAEQVDTAATLTNGDLEVDYPEVLWRTGVNGQATVEFVIDRTGRIDWGTLAVISATHAPFGAAVMQALVPTKWDAAIKGQSPVAQLVVLTIEFTHPPAPTGVVANR</sequence>
<dbReference type="EMBL" id="CP011454">
    <property type="protein sequence ID" value="AMW04286.1"/>
    <property type="molecule type" value="Genomic_DNA"/>
</dbReference>
<evidence type="ECO:0000256" key="2">
    <source>
        <dbReference type="ARBA" id="ARBA00022692"/>
    </source>
</evidence>
<dbReference type="InterPro" id="IPR006260">
    <property type="entry name" value="TonB/TolA_C"/>
</dbReference>
<comment type="subcellular location">
    <subcellularLocation>
        <location evidence="1">Membrane</location>
        <topology evidence="1">Single-pass membrane protein</topology>
    </subcellularLocation>
</comment>
<dbReference type="Pfam" id="PF13620">
    <property type="entry name" value="CarboxypepD_reg"/>
    <property type="match status" value="1"/>
</dbReference>
<evidence type="ECO:0000256" key="4">
    <source>
        <dbReference type="ARBA" id="ARBA00023136"/>
    </source>
</evidence>
<evidence type="ECO:0008006" key="9">
    <source>
        <dbReference type="Google" id="ProtNLM"/>
    </source>
</evidence>
<dbReference type="Gene3D" id="2.170.130.10">
    <property type="entry name" value="TonB-dependent receptor, plug domain"/>
    <property type="match status" value="1"/>
</dbReference>
<reference evidence="7 8" key="1">
    <citation type="journal article" date="2014" name="Proc. Natl. Acad. Sci. U.S.A.">
        <title>Functional type 2 photosynthetic reaction centers found in the rare bacterial phylum Gemmatimonadetes.</title>
        <authorList>
            <person name="Zeng Y."/>
            <person name="Feng F."/>
            <person name="Medova H."/>
            <person name="Dean J."/>
            <person name="Koblizek M."/>
        </authorList>
    </citation>
    <scope>NUCLEOTIDE SEQUENCE [LARGE SCALE GENOMIC DNA]</scope>
    <source>
        <strain evidence="7 8">AP64</strain>
    </source>
</reference>
<dbReference type="InterPro" id="IPR037682">
    <property type="entry name" value="TonB_C"/>
</dbReference>
<dbReference type="STRING" id="1379270.GEMMAAP_04430"/>
<dbReference type="SUPFAM" id="SSF74653">
    <property type="entry name" value="TolA/TonB C-terminal domain"/>
    <property type="match status" value="1"/>
</dbReference>
<evidence type="ECO:0000259" key="5">
    <source>
        <dbReference type="Pfam" id="PF03544"/>
    </source>
</evidence>
<evidence type="ECO:0000313" key="7">
    <source>
        <dbReference type="EMBL" id="AMW04286.1"/>
    </source>
</evidence>
<evidence type="ECO:0000256" key="3">
    <source>
        <dbReference type="ARBA" id="ARBA00022989"/>
    </source>
</evidence>
<dbReference type="NCBIfam" id="TIGR01352">
    <property type="entry name" value="tonB_Cterm"/>
    <property type="match status" value="1"/>
</dbReference>
<accession>A0A143BGW5</accession>
<dbReference type="Pfam" id="PF03544">
    <property type="entry name" value="TonB_C"/>
    <property type="match status" value="1"/>
</dbReference>
<dbReference type="Gene3D" id="3.30.1150.10">
    <property type="match status" value="1"/>
</dbReference>
<keyword evidence="4" id="KW-0472">Membrane</keyword>
<dbReference type="KEGG" id="gph:GEMMAAP_04430"/>
<dbReference type="Pfam" id="PF07715">
    <property type="entry name" value="Plug"/>
    <property type="match status" value="1"/>
</dbReference>
<name>A0A143BGW5_9BACT</name>
<dbReference type="GO" id="GO:0055085">
    <property type="term" value="P:transmembrane transport"/>
    <property type="evidence" value="ECO:0007669"/>
    <property type="project" value="InterPro"/>
</dbReference>
<feature type="domain" description="TonB-dependent receptor plug" evidence="6">
    <location>
        <begin position="162"/>
        <end position="245"/>
    </location>
</feature>
<gene>
    <name evidence="7" type="ORF">GEMMAAP_04430</name>
</gene>